<comment type="caution">
    <text evidence="1">The sequence shown here is derived from an EMBL/GenBank/DDBJ whole genome shotgun (WGS) entry which is preliminary data.</text>
</comment>
<accession>A0ACC1IYI7</accession>
<sequence length="337" mass="36431">MRNVVVVKLSSKTLRRRTSESVKQADGENQFGGKESTDGRVYNILTADLSRLNQIPAIWNAVLVCPAQLVLGCLYMYSLLGVVGLVGMSLIFGVMAVGKRLMLLAKNIEAELGLVNDARLAIISEVVRGISSVKLFGWGSKFVQIVGDRRAKQLAALWRRATVWTMLNLWTDMTLPVIVFVMLLTYSMGAHLDGETAFTTIAVFKILQRAVSWLPSAASEAISVYVALKRIEAYLHEDEVQPPTDRLCAAAHDLGFDGANLVWQHAGSSAVGDDDAQLLLPSTQAGDRQPFALCNLNVHFPLGKLTIIGGPTGSGKSSLLSALIGEMTLTSGKIHIP</sequence>
<name>A0ACC1IYI7_9FUNG</name>
<proteinExistence type="predicted"/>
<evidence type="ECO:0000313" key="1">
    <source>
        <dbReference type="EMBL" id="KAJ1930830.1"/>
    </source>
</evidence>
<dbReference type="Proteomes" id="UP001150603">
    <property type="component" value="Unassembled WGS sequence"/>
</dbReference>
<feature type="non-terminal residue" evidence="1">
    <location>
        <position position="337"/>
    </location>
</feature>
<evidence type="ECO:0000313" key="2">
    <source>
        <dbReference type="Proteomes" id="UP001150603"/>
    </source>
</evidence>
<dbReference type="EMBL" id="JANBPW010006324">
    <property type="protein sequence ID" value="KAJ1930830.1"/>
    <property type="molecule type" value="Genomic_DNA"/>
</dbReference>
<protein>
    <submittedName>
        <fullName evidence="1">Uncharacterized protein</fullName>
    </submittedName>
</protein>
<reference evidence="1" key="1">
    <citation type="submission" date="2022-07" db="EMBL/GenBank/DDBJ databases">
        <title>Phylogenomic reconstructions and comparative analyses of Kickxellomycotina fungi.</title>
        <authorList>
            <person name="Reynolds N.K."/>
            <person name="Stajich J.E."/>
            <person name="Barry K."/>
            <person name="Grigoriev I.V."/>
            <person name="Crous P."/>
            <person name="Smith M.E."/>
        </authorList>
    </citation>
    <scope>NUCLEOTIDE SEQUENCE</scope>
    <source>
        <strain evidence="1">NRRL 5244</strain>
    </source>
</reference>
<organism evidence="1 2">
    <name type="scientific">Linderina macrospora</name>
    <dbReference type="NCBI Taxonomy" id="4868"/>
    <lineage>
        <taxon>Eukaryota</taxon>
        <taxon>Fungi</taxon>
        <taxon>Fungi incertae sedis</taxon>
        <taxon>Zoopagomycota</taxon>
        <taxon>Kickxellomycotina</taxon>
        <taxon>Kickxellomycetes</taxon>
        <taxon>Kickxellales</taxon>
        <taxon>Kickxellaceae</taxon>
        <taxon>Linderina</taxon>
    </lineage>
</organism>
<keyword evidence="2" id="KW-1185">Reference proteome</keyword>
<gene>
    <name evidence="1" type="ORF">FBU59_006918</name>
</gene>